<dbReference type="InterPro" id="IPR017853">
    <property type="entry name" value="GH"/>
</dbReference>
<evidence type="ECO:0000256" key="10">
    <source>
        <dbReference type="SAM" id="SignalP"/>
    </source>
</evidence>
<dbReference type="STRING" id="1791.GCA_001049355_01790"/>
<organism evidence="13 14">
    <name type="scientific">Mycolicibacterium aurum</name>
    <name type="common">Mycobacterium aurum</name>
    <dbReference type="NCBI Taxonomy" id="1791"/>
    <lineage>
        <taxon>Bacteria</taxon>
        <taxon>Bacillati</taxon>
        <taxon>Actinomycetota</taxon>
        <taxon>Actinomycetes</taxon>
        <taxon>Mycobacteriales</taxon>
        <taxon>Mycobacteriaceae</taxon>
        <taxon>Mycolicibacterium</taxon>
    </lineage>
</organism>
<keyword evidence="7" id="KW-0813">Transport</keyword>
<keyword evidence="14" id="KW-1185">Reference proteome</keyword>
<dbReference type="Pfam" id="PF00150">
    <property type="entry name" value="Cellulase"/>
    <property type="match status" value="1"/>
</dbReference>
<dbReference type="Pfam" id="PF03160">
    <property type="entry name" value="Calx-beta"/>
    <property type="match status" value="8"/>
</dbReference>
<dbReference type="GO" id="GO:0030247">
    <property type="term" value="F:polysaccharide binding"/>
    <property type="evidence" value="ECO:0007669"/>
    <property type="project" value="UniProtKB-UniRule"/>
</dbReference>
<dbReference type="Pfam" id="PF17963">
    <property type="entry name" value="Big_9"/>
    <property type="match status" value="1"/>
</dbReference>
<evidence type="ECO:0000256" key="8">
    <source>
        <dbReference type="ARBA" id="ARBA00023295"/>
    </source>
</evidence>
<reference evidence="13 14" key="1">
    <citation type="submission" date="2018-12" db="EMBL/GenBank/DDBJ databases">
        <authorList>
            <consortium name="Pathogen Informatics"/>
        </authorList>
    </citation>
    <scope>NUCLEOTIDE SEQUENCE [LARGE SCALE GENOMIC DNA]</scope>
    <source>
        <strain evidence="13 14">NCTC10437</strain>
    </source>
</reference>
<keyword evidence="3 10" id="KW-0732">Signal</keyword>
<dbReference type="SUPFAM" id="SSF141072">
    <property type="entry name" value="CalX-like"/>
    <property type="match status" value="8"/>
</dbReference>
<feature type="compositionally biased region" description="Low complexity" evidence="9">
    <location>
        <begin position="37"/>
        <end position="50"/>
    </location>
</feature>
<dbReference type="Proteomes" id="UP000279306">
    <property type="component" value="Chromosome"/>
</dbReference>
<dbReference type="GO" id="GO:0000272">
    <property type="term" value="P:polysaccharide catabolic process"/>
    <property type="evidence" value="ECO:0007669"/>
    <property type="project" value="InterPro"/>
</dbReference>
<dbReference type="Gene3D" id="2.60.40.290">
    <property type="match status" value="2"/>
</dbReference>
<dbReference type="PROSITE" id="PS51173">
    <property type="entry name" value="CBM2"/>
    <property type="match status" value="2"/>
</dbReference>
<dbReference type="GO" id="GO:0016020">
    <property type="term" value="C:membrane"/>
    <property type="evidence" value="ECO:0007669"/>
    <property type="project" value="InterPro"/>
</dbReference>
<evidence type="ECO:0000256" key="7">
    <source>
        <dbReference type="ARBA" id="ARBA00023065"/>
    </source>
</evidence>
<dbReference type="PROSITE" id="PS00659">
    <property type="entry name" value="GLYCOSYL_HYDROL_F5"/>
    <property type="match status" value="1"/>
</dbReference>
<evidence type="ECO:0000313" key="14">
    <source>
        <dbReference type="Proteomes" id="UP000279306"/>
    </source>
</evidence>
<feature type="compositionally biased region" description="Basic and acidic residues" evidence="9">
    <location>
        <begin position="143"/>
        <end position="155"/>
    </location>
</feature>
<feature type="compositionally biased region" description="Acidic residues" evidence="9">
    <location>
        <begin position="69"/>
        <end position="102"/>
    </location>
</feature>
<evidence type="ECO:0000256" key="3">
    <source>
        <dbReference type="ARBA" id="ARBA00022729"/>
    </source>
</evidence>
<keyword evidence="8 13" id="KW-0326">Glycosidase</keyword>
<dbReference type="GO" id="GO:0008810">
    <property type="term" value="F:cellulase activity"/>
    <property type="evidence" value="ECO:0007669"/>
    <property type="project" value="UniProtKB-EC"/>
</dbReference>
<feature type="compositionally biased region" description="Gly residues" evidence="9">
    <location>
        <begin position="51"/>
        <end position="60"/>
    </location>
</feature>
<gene>
    <name evidence="13" type="ORF">NCTC10437_03396</name>
</gene>
<dbReference type="PANTHER" id="PTHR11878:SF65">
    <property type="entry name" value="NA_CA-EXCHANGE PROTEIN, ISOFORM G"/>
    <property type="match status" value="1"/>
</dbReference>
<keyword evidence="7" id="KW-0406">Ion transport</keyword>
<dbReference type="RefSeq" id="WP_048631718.1">
    <property type="nucleotide sequence ID" value="NZ_CVQQ01000004.1"/>
</dbReference>
<evidence type="ECO:0000256" key="5">
    <source>
        <dbReference type="ARBA" id="ARBA00022801"/>
    </source>
</evidence>
<evidence type="ECO:0000256" key="2">
    <source>
        <dbReference type="ARBA" id="ARBA00012601"/>
    </source>
</evidence>
<dbReference type="Pfam" id="PF00553">
    <property type="entry name" value="CBM_2"/>
    <property type="match status" value="2"/>
</dbReference>
<dbReference type="InterPro" id="IPR001223">
    <property type="entry name" value="Glyco_hydro18_cat"/>
</dbReference>
<dbReference type="InterPro" id="IPR003644">
    <property type="entry name" value="Calx_beta"/>
</dbReference>
<feature type="signal peptide" evidence="10">
    <location>
        <begin position="1"/>
        <end position="27"/>
    </location>
</feature>
<feature type="compositionally biased region" description="Low complexity" evidence="9">
    <location>
        <begin position="158"/>
        <end position="179"/>
    </location>
</feature>
<feature type="chain" id="PRO_5039620315" description="cellulase" evidence="10">
    <location>
        <begin position="28"/>
        <end position="2551"/>
    </location>
</feature>
<evidence type="ECO:0000256" key="6">
    <source>
        <dbReference type="ARBA" id="ARBA00022837"/>
    </source>
</evidence>
<evidence type="ECO:0000256" key="9">
    <source>
        <dbReference type="SAM" id="MobiDB-lite"/>
    </source>
</evidence>
<comment type="catalytic activity">
    <reaction evidence="1">
        <text>Endohydrolysis of (1-&gt;4)-beta-D-glucosidic linkages in cellulose, lichenin and cereal beta-D-glucans.</text>
        <dbReference type="EC" id="3.2.1.4"/>
    </reaction>
</comment>
<dbReference type="InterPro" id="IPR001547">
    <property type="entry name" value="Glyco_hydro_5"/>
</dbReference>
<name>A0A3S4RZD4_MYCAU</name>
<sequence length="2551" mass="260945">MGYGRFVGRVGALAVALGIGLAAPAIAAADPTDDNTTGESSADAAAESGAAGAGSTGGPGSPSSPAEDASGDTDDDLTDSVDEAEEVVDTDTDESGTDESATEESGTGESATEESGTDVGVPVGGEEPQSVDDDPAQQDTIADNDHDRTISRPDDEAPPGTATPDTAAADVDADTAAGPVDDHPTTGASVSADESTDGAATMSLRSTAVDAPGSQAADIAVASSGLAEIVSKFLGLLGIGPSADNGNAPLPAFEFVTAVFGAIRREMERIFANNGPTAALTSTSQPLNGVITGSITASDPEGDRLVYSVVQAPTRGTVTVDDSGVFTYTVNPALAAVTGSDSFVIQVRDAGFHLISVTPTRSQVPVTVTVGANGVVAEATSQKSAKVSNALAVTAATGTIYQVTTSGPDIVGFNPAKDKLDLGDVSVHNFIVVDTAEGVGFRNPWSGETAIITGVSLSQLTIDSFTPVINDHLRQDLSGALAWEQGVTAKPNTVYARSHEVGQIDRVAFNAATDVVDFRYFGTREQLYMADTPEGVVISNSGTGQALILQGVTKTQLTARNFVFHSAQVREDRLHLQLGIGTVPDSQVLPQGVPIAGTNTWPTKAGNGQPPTGQTGTTTTIAWNYGAHTTLAFDPGKDKLDFGWFKAHEFDVTEVNGSTRIAIVGNNQSYTLTGVAIGELQTSNIVALDDGSVTKWRTLIYNAPQPVSQPTLSVTDAGVAEGNAGTALMSFIVFLSKASTESVTVSYSTSNGTATAAGGDYAPVVGTLTFTPGQTSKTVTVSVNGDTLVELDEQFTLTLSSPVNATIADGSGVGTIRNDDIDQTPSTPPAVSISDLSVNEGNGEHSHFMFTATLSKASTQTVTVNYATSNGTAIAGVDYTATTGTITFAPGVTSQLVHVDVIGDSVVEQNETFFVTLSSPAGVTIGDGSATGTITDDDTVVVPGIGGLNSGNPGDALWGEAYFAPYVDMGLWPVPDLLTFAQQRGTSLLTLGFLQATPEGKLAWAGLSVLAPDSAHEQAKAINQSIAAFQAAGGDVMISLGGAAGTSLAQYYAARGLSAQALADAYAGVVNTYKLNRIDFDIEGAAAAEPASIALNAQALKLLQQQKPDLEIWYTLPVLPTGLTADGINVVRSALTAGVKLDGINVMAMDYGESAAPTSGPNAKTMGAYAIAAAESTYAQMTTLFSQFGQTFSWGQVGVTPMIGVNDVLTEVFTVADAQALENFARAKGLGMLSMWSLTRDNPGTIGQATNYASGTNAAAGSFSATWNDYGTVNPIAGLPPSISIADLAVAEGNGDHAHFMFVVTLSKPSTQPVTVRYTTSNGTAIAGTDYTASSGVIEFAAGVTSRTVHVDIIGDTLAESNETFTVTLSSPTGATIADGSAIGTITNDDGVAPVLPKVSVADATVAEGNSGTKNIVFTVTLDKAASAPVSVAYTTAGGTATAGSDFTAKSGVVTFAAGVTSQQISIAVLGDTAVETNETFTVTLSNPTGVTIADGSAVGTITNDDVVTPTPGNSSAAFVVSDNWGSGFTGAVTVTAGSSGLAGWTVEFDTPAQISNIWNAEIVSRVGTRYVVRNVSYNANVAAGQTVSFGFQATPGGGSATATNFSVNGVQNPTPVLPKVTVADATVAEGNSGTKNIVFTVTLDKAASAPVSVAYTTAGGTATAGSDFTAKSGVVTFAAGVLSQQISIAVAGDSVVEANETFTVTLSNPTGVTIADGSAVGTITNDDVAPVLPKVTVADATVAEGNSGTKNIVFTVTLDKAATAPVSVAYTTANGTAASGSDFTAKSGVVTFAAGVLSQQISIAVAGDTAVETNETFTVTLSNPTGVTIADGSAVGTITNDDVVTPTPGNSSAAFVVSDNWGSGFTGAVTVTAGSSGLNGWTVEFDTPAQISNIWNAEIVSRVGTRYVVRNVSYNANVAAGQTVSFGFQATPGGGSATATNFSVNGQSSPVQAPSITVADAALNESNSGATQMTFVVTLSKSSTSPVTVAYATSNGTAAAGVDYTAKTGTVTFAPGVLSQQIQVSVTGDTTVEQNETFTLTLSNANGASIADGVALGTITNDDIGIPPNVSLSISDASVTEGAPGTGVAPGWFTTAGNQIVDSAGNPVQIAGVNWFGMESDIFTPHGLWTRNYKDMMNQMAALDFNTIRLAYSSESLHTTKAPTGIDFTKNPDLVGLSSLQIMDKIVAYAGEIGMRVILDHHRSSAGAGPNGNGLWYEGTYTEAAWIADWKMLAQRYGNDPTVIGADLHNEPHNGTWGGGGATDWAAAAERAGNAVLSVNSKWLIFVEGVETYQGNNYWWGGNLMGVKDRPIVLNVPNRVVYSPHDYPNSVYNQPWFQTANFGAALPDKFEQMWGYIYEQNIAPIYLGEFGSKLTDPKDVIWYEAITSYLSGDFDNNGTIDIPAGTQDMSWTFWSWNPNSTDTGGILANDWNTVNTDKMAYLEAIQFDFDEGSPGVLAQFVVALAAPSTQTVTVQYATSNGTATGGSDYAATNGTLTFAPGETRKSITVVVFGDTVMEGNESFVVTLSSPSGATIADGSGAGTIVDRRVV</sequence>
<dbReference type="Gene3D" id="2.60.40.2030">
    <property type="match status" value="8"/>
</dbReference>
<keyword evidence="5 13" id="KW-0378">Hydrolase</keyword>
<dbReference type="SUPFAM" id="SSF49384">
    <property type="entry name" value="Carbohydrate-binding domain"/>
    <property type="match status" value="2"/>
</dbReference>
<dbReference type="CDD" id="cd06543">
    <property type="entry name" value="GH18_PF-ChiA-like"/>
    <property type="match status" value="1"/>
</dbReference>
<dbReference type="GO" id="GO:0030001">
    <property type="term" value="P:metal ion transport"/>
    <property type="evidence" value="ECO:0007669"/>
    <property type="project" value="TreeGrafter"/>
</dbReference>
<evidence type="ECO:0000256" key="1">
    <source>
        <dbReference type="ARBA" id="ARBA00000966"/>
    </source>
</evidence>
<dbReference type="Gene3D" id="3.20.20.80">
    <property type="entry name" value="Glycosidases"/>
    <property type="match status" value="2"/>
</dbReference>
<evidence type="ECO:0000259" key="12">
    <source>
        <dbReference type="PROSITE" id="PS51910"/>
    </source>
</evidence>
<feature type="domain" description="CBM2" evidence="11">
    <location>
        <begin position="1508"/>
        <end position="1616"/>
    </location>
</feature>
<dbReference type="EMBL" id="LR134356">
    <property type="protein sequence ID" value="VEG56203.1"/>
    <property type="molecule type" value="Genomic_DNA"/>
</dbReference>
<dbReference type="SMART" id="SM00237">
    <property type="entry name" value="Calx_beta"/>
    <property type="match status" value="8"/>
</dbReference>
<keyword evidence="6" id="KW-0106">Calcium</keyword>
<accession>A0A3S4RZD4</accession>
<keyword evidence="4" id="KW-0677">Repeat</keyword>
<dbReference type="InterPro" id="IPR038081">
    <property type="entry name" value="CalX-like_sf"/>
</dbReference>
<feature type="domain" description="CBM2" evidence="11">
    <location>
        <begin position="1845"/>
        <end position="1953"/>
    </location>
</feature>
<dbReference type="EC" id="3.2.1.4" evidence="2"/>
<evidence type="ECO:0000256" key="4">
    <source>
        <dbReference type="ARBA" id="ARBA00022737"/>
    </source>
</evidence>
<proteinExistence type="predicted"/>
<protein>
    <recommendedName>
        <fullName evidence="2">cellulase</fullName>
        <ecNumber evidence="2">3.2.1.4</ecNumber>
    </recommendedName>
</protein>
<feature type="region of interest" description="Disordered" evidence="9">
    <location>
        <begin position="29"/>
        <end position="198"/>
    </location>
</feature>
<dbReference type="PANTHER" id="PTHR11878">
    <property type="entry name" value="SODIUM/CALCIUM EXCHANGER"/>
    <property type="match status" value="1"/>
</dbReference>
<dbReference type="OrthoDB" id="99456at2"/>
<dbReference type="Pfam" id="PF00704">
    <property type="entry name" value="Glyco_hydro_18"/>
    <property type="match status" value="1"/>
</dbReference>
<dbReference type="SUPFAM" id="SSF51445">
    <property type="entry name" value="(Trans)glycosidases"/>
    <property type="match status" value="2"/>
</dbReference>
<dbReference type="InterPro" id="IPR051171">
    <property type="entry name" value="CaCA"/>
</dbReference>
<dbReference type="SMART" id="SM00637">
    <property type="entry name" value="CBD_II"/>
    <property type="match status" value="2"/>
</dbReference>
<feature type="domain" description="GH18" evidence="12">
    <location>
        <begin position="966"/>
        <end position="1257"/>
    </location>
</feature>
<dbReference type="PROSITE" id="PS51910">
    <property type="entry name" value="GH18_2"/>
    <property type="match status" value="1"/>
</dbReference>
<dbReference type="KEGG" id="mauu:NCTC10437_03396"/>
<evidence type="ECO:0000313" key="13">
    <source>
        <dbReference type="EMBL" id="VEG56203.1"/>
    </source>
</evidence>
<dbReference type="GO" id="GO:0007154">
    <property type="term" value="P:cell communication"/>
    <property type="evidence" value="ECO:0007669"/>
    <property type="project" value="InterPro"/>
</dbReference>
<dbReference type="InterPro" id="IPR001919">
    <property type="entry name" value="CBD2"/>
</dbReference>
<dbReference type="InterPro" id="IPR018087">
    <property type="entry name" value="Glyco_hydro_5_CS"/>
</dbReference>
<evidence type="ECO:0000259" key="11">
    <source>
        <dbReference type="PROSITE" id="PS51173"/>
    </source>
</evidence>
<dbReference type="InterPro" id="IPR008965">
    <property type="entry name" value="CBM2/CBM3_carb-bd_dom_sf"/>
</dbReference>
<dbReference type="InterPro" id="IPR012291">
    <property type="entry name" value="CBM2_carb-bd_dom_sf"/>
</dbReference>